<feature type="region of interest" description="Disordered" evidence="1">
    <location>
        <begin position="72"/>
        <end position="108"/>
    </location>
</feature>
<evidence type="ECO:0000313" key="4">
    <source>
        <dbReference type="Proteomes" id="UP000325315"/>
    </source>
</evidence>
<feature type="chain" id="PRO_5022706829" evidence="2">
    <location>
        <begin position="23"/>
        <end position="424"/>
    </location>
</feature>
<proteinExistence type="predicted"/>
<reference evidence="4" key="1">
    <citation type="journal article" date="2019" name="Plant Biotechnol. J.">
        <title>Genome sequencing of the Australian wild diploid species Gossypium australe highlights disease resistance and delayed gland morphogenesis.</title>
        <authorList>
            <person name="Cai Y."/>
            <person name="Cai X."/>
            <person name="Wang Q."/>
            <person name="Wang P."/>
            <person name="Zhang Y."/>
            <person name="Cai C."/>
            <person name="Xu Y."/>
            <person name="Wang K."/>
            <person name="Zhou Z."/>
            <person name="Wang C."/>
            <person name="Geng S."/>
            <person name="Li B."/>
            <person name="Dong Q."/>
            <person name="Hou Y."/>
            <person name="Wang H."/>
            <person name="Ai P."/>
            <person name="Liu Z."/>
            <person name="Yi F."/>
            <person name="Sun M."/>
            <person name="An G."/>
            <person name="Cheng J."/>
            <person name="Zhang Y."/>
            <person name="Shi Q."/>
            <person name="Xie Y."/>
            <person name="Shi X."/>
            <person name="Chang Y."/>
            <person name="Huang F."/>
            <person name="Chen Y."/>
            <person name="Hong S."/>
            <person name="Mi L."/>
            <person name="Sun Q."/>
            <person name="Zhang L."/>
            <person name="Zhou B."/>
            <person name="Peng R."/>
            <person name="Zhang X."/>
            <person name="Liu F."/>
        </authorList>
    </citation>
    <scope>NUCLEOTIDE SEQUENCE [LARGE SCALE GENOMIC DNA]</scope>
    <source>
        <strain evidence="4">cv. PA1801</strain>
    </source>
</reference>
<feature type="compositionally biased region" description="Polar residues" evidence="1">
    <location>
        <begin position="78"/>
        <end position="106"/>
    </location>
</feature>
<keyword evidence="4" id="KW-1185">Reference proteome</keyword>
<protein>
    <submittedName>
        <fullName evidence="3">Uncharacterized protein</fullName>
    </submittedName>
</protein>
<dbReference type="EMBL" id="SMMG02000003">
    <property type="protein sequence ID" value="KAA3481182.1"/>
    <property type="molecule type" value="Genomic_DNA"/>
</dbReference>
<name>A0A5B6WK26_9ROSI</name>
<gene>
    <name evidence="3" type="ORF">EPI10_021567</name>
</gene>
<comment type="caution">
    <text evidence="3">The sequence shown here is derived from an EMBL/GenBank/DDBJ whole genome shotgun (WGS) entry which is preliminary data.</text>
</comment>
<dbReference type="Proteomes" id="UP000325315">
    <property type="component" value="Unassembled WGS sequence"/>
</dbReference>
<evidence type="ECO:0000313" key="3">
    <source>
        <dbReference type="EMBL" id="KAA3481182.1"/>
    </source>
</evidence>
<dbReference type="OrthoDB" id="999492at2759"/>
<evidence type="ECO:0000256" key="1">
    <source>
        <dbReference type="SAM" id="MobiDB-lite"/>
    </source>
</evidence>
<sequence length="424" mass="48262">MLFMNTLKALFINHMLVSATKSFSDIVMSGKMIENTVRSGKIDAGENTKRSALRKKENEVNNAGIYNKGYSKPITVGQPRTVTTSHQGPQGKNPTPGQIQKGSSSHPSRELYQSLFDAHVVSPFYLKPMQPPFPKWYNANAQCKHHARITGHSIKNCTIFKKLIERFIKMRIVKFDETSRPNVAGNSLPSHSDKGVNVIIKSGGKRTKIDVAEVKTPLRWVWKKLVEGRLIIQDSNERPEGMRNYYEFHAKEGHEIQECIEFRALVQNLMYNKEIKFYEEVKGTREGDICALKERSTKKVHKKPVAFPYKDSKRVPWNYDCNVTILGEENPVSTSEEGQNVGFHTHSGRRYDPVNIRADLVKGKASVVEQKKEKTAILESPVNEPVTEKEVKEFLKFLKHNEYSVVEQLQKQPARISVLALLLS</sequence>
<dbReference type="AlphaFoldDB" id="A0A5B6WK26"/>
<keyword evidence="2" id="KW-0732">Signal</keyword>
<evidence type="ECO:0000256" key="2">
    <source>
        <dbReference type="SAM" id="SignalP"/>
    </source>
</evidence>
<dbReference type="PANTHER" id="PTHR32108:SF5">
    <property type="entry name" value="DYNACTIN SUBUNIT 1-LIKE"/>
    <property type="match status" value="1"/>
</dbReference>
<organism evidence="3 4">
    <name type="scientific">Gossypium australe</name>
    <dbReference type="NCBI Taxonomy" id="47621"/>
    <lineage>
        <taxon>Eukaryota</taxon>
        <taxon>Viridiplantae</taxon>
        <taxon>Streptophyta</taxon>
        <taxon>Embryophyta</taxon>
        <taxon>Tracheophyta</taxon>
        <taxon>Spermatophyta</taxon>
        <taxon>Magnoliopsida</taxon>
        <taxon>eudicotyledons</taxon>
        <taxon>Gunneridae</taxon>
        <taxon>Pentapetalae</taxon>
        <taxon>rosids</taxon>
        <taxon>malvids</taxon>
        <taxon>Malvales</taxon>
        <taxon>Malvaceae</taxon>
        <taxon>Malvoideae</taxon>
        <taxon>Gossypium</taxon>
    </lineage>
</organism>
<dbReference type="PANTHER" id="PTHR32108">
    <property type="entry name" value="DNA-DIRECTED RNA POLYMERASE SUBUNIT ALPHA"/>
    <property type="match status" value="1"/>
</dbReference>
<accession>A0A5B6WK26</accession>
<feature type="signal peptide" evidence="2">
    <location>
        <begin position="1"/>
        <end position="22"/>
    </location>
</feature>